<keyword evidence="2" id="KW-1185">Reference proteome</keyword>
<proteinExistence type="predicted"/>
<protein>
    <submittedName>
        <fullName evidence="1">Uncharacterized protein</fullName>
    </submittedName>
</protein>
<reference evidence="1" key="1">
    <citation type="journal article" date="2020" name="New Phytol.">
        <title>Comparative genomics reveals dynamic genome evolution in host specialist ectomycorrhizal fungi.</title>
        <authorList>
            <person name="Lofgren L.A."/>
            <person name="Nguyen N.H."/>
            <person name="Vilgalys R."/>
            <person name="Ruytinx J."/>
            <person name="Liao H.L."/>
            <person name="Branco S."/>
            <person name="Kuo A."/>
            <person name="LaButti K."/>
            <person name="Lipzen A."/>
            <person name="Andreopoulos W."/>
            <person name="Pangilinan J."/>
            <person name="Riley R."/>
            <person name="Hundley H."/>
            <person name="Na H."/>
            <person name="Barry K."/>
            <person name="Grigoriev I.V."/>
            <person name="Stajich J.E."/>
            <person name="Kennedy P.G."/>
        </authorList>
    </citation>
    <scope>NUCLEOTIDE SEQUENCE</scope>
    <source>
        <strain evidence="1">FC203</strain>
    </source>
</reference>
<sequence length="224" mass="26076">MDPSSPSSTITAPPDYHETALTLARLATEAMTCKFALLHYDSVSKTMIEWYWPDDEEGKKVPPSNFEKYRDERKFQYPCCLCAFSTRREAYTEAAVYPWRDKATNKLYWNARCTSDTLKIDIHYHRSSLVTFIYPLRGEHEKPCLIQLEWTRREQKDLMAKLDSSIGDGITATEFRILFRHCKLCKRVGARPVMNHHILACSGGVQKQRLKQKSRLFVIDETTK</sequence>
<accession>A0AAD4HCK6</accession>
<evidence type="ECO:0000313" key="1">
    <source>
        <dbReference type="EMBL" id="KAG1886926.1"/>
    </source>
</evidence>
<name>A0AAD4HCK6_9AGAM</name>
<dbReference type="AlphaFoldDB" id="A0AAD4HCK6"/>
<dbReference type="EMBL" id="JABBWK010000230">
    <property type="protein sequence ID" value="KAG1886926.1"/>
    <property type="molecule type" value="Genomic_DNA"/>
</dbReference>
<gene>
    <name evidence="1" type="ORF">F5891DRAFT_988542</name>
</gene>
<dbReference type="Proteomes" id="UP001195769">
    <property type="component" value="Unassembled WGS sequence"/>
</dbReference>
<dbReference type="RefSeq" id="XP_041216767.1">
    <property type="nucleotide sequence ID" value="XM_041378014.1"/>
</dbReference>
<evidence type="ECO:0000313" key="2">
    <source>
        <dbReference type="Proteomes" id="UP001195769"/>
    </source>
</evidence>
<dbReference type="GeneID" id="64672312"/>
<organism evidence="1 2">
    <name type="scientific">Suillus fuscotomentosus</name>
    <dbReference type="NCBI Taxonomy" id="1912939"/>
    <lineage>
        <taxon>Eukaryota</taxon>
        <taxon>Fungi</taxon>
        <taxon>Dikarya</taxon>
        <taxon>Basidiomycota</taxon>
        <taxon>Agaricomycotina</taxon>
        <taxon>Agaricomycetes</taxon>
        <taxon>Agaricomycetidae</taxon>
        <taxon>Boletales</taxon>
        <taxon>Suillineae</taxon>
        <taxon>Suillaceae</taxon>
        <taxon>Suillus</taxon>
    </lineage>
</organism>
<comment type="caution">
    <text evidence="1">The sequence shown here is derived from an EMBL/GenBank/DDBJ whole genome shotgun (WGS) entry which is preliminary data.</text>
</comment>